<dbReference type="AlphaFoldDB" id="A0AA37SN58"/>
<evidence type="ECO:0000313" key="1">
    <source>
        <dbReference type="EMBL" id="GLR16131.1"/>
    </source>
</evidence>
<dbReference type="GO" id="GO:0008237">
    <property type="term" value="F:metallopeptidase activity"/>
    <property type="evidence" value="ECO:0007669"/>
    <property type="project" value="InterPro"/>
</dbReference>
<keyword evidence="2" id="KW-1185">Reference proteome</keyword>
<dbReference type="Gene3D" id="3.40.390.10">
    <property type="entry name" value="Collagenase (Catalytic Domain)"/>
    <property type="match status" value="1"/>
</dbReference>
<protein>
    <submittedName>
        <fullName evidence="1">Uncharacterized protein</fullName>
    </submittedName>
</protein>
<name>A0AA37SN58_9BACT</name>
<dbReference type="EMBL" id="BSOH01000003">
    <property type="protein sequence ID" value="GLR16131.1"/>
    <property type="molecule type" value="Genomic_DNA"/>
</dbReference>
<gene>
    <name evidence="1" type="ORF">GCM10007940_07460</name>
</gene>
<dbReference type="Proteomes" id="UP001156666">
    <property type="component" value="Unassembled WGS sequence"/>
</dbReference>
<reference evidence="1" key="2">
    <citation type="submission" date="2023-01" db="EMBL/GenBank/DDBJ databases">
        <title>Draft genome sequence of Portibacter lacus strain NBRC 108769.</title>
        <authorList>
            <person name="Sun Q."/>
            <person name="Mori K."/>
        </authorList>
    </citation>
    <scope>NUCLEOTIDE SEQUENCE</scope>
    <source>
        <strain evidence="1">NBRC 108769</strain>
    </source>
</reference>
<proteinExistence type="predicted"/>
<reference evidence="1" key="1">
    <citation type="journal article" date="2014" name="Int. J. Syst. Evol. Microbiol.">
        <title>Complete genome sequence of Corynebacterium casei LMG S-19264T (=DSM 44701T), isolated from a smear-ripened cheese.</title>
        <authorList>
            <consortium name="US DOE Joint Genome Institute (JGI-PGF)"/>
            <person name="Walter F."/>
            <person name="Albersmeier A."/>
            <person name="Kalinowski J."/>
            <person name="Ruckert C."/>
        </authorList>
    </citation>
    <scope>NUCLEOTIDE SEQUENCE</scope>
    <source>
        <strain evidence="1">NBRC 108769</strain>
    </source>
</reference>
<accession>A0AA37SN58</accession>
<comment type="caution">
    <text evidence="1">The sequence shown here is derived from an EMBL/GenBank/DDBJ whole genome shotgun (WGS) entry which is preliminary data.</text>
</comment>
<organism evidence="1 2">
    <name type="scientific">Portibacter lacus</name>
    <dbReference type="NCBI Taxonomy" id="1099794"/>
    <lineage>
        <taxon>Bacteria</taxon>
        <taxon>Pseudomonadati</taxon>
        <taxon>Bacteroidota</taxon>
        <taxon>Saprospiria</taxon>
        <taxon>Saprospirales</taxon>
        <taxon>Haliscomenobacteraceae</taxon>
        <taxon>Portibacter</taxon>
    </lineage>
</organism>
<dbReference type="SUPFAM" id="SSF55486">
    <property type="entry name" value="Metalloproteases ('zincins'), catalytic domain"/>
    <property type="match status" value="1"/>
</dbReference>
<sequence length="267" mass="31008">MLFIFNPKFNSAMTNFYKTIIAKAIALLLFSFNSSDLNPFINLSKNMVEIPVMDVNFYMMNRSDVDAATLGQIRENVRYLNEEFEQTIIFEVNHFFINEGHAYLPDLHKEYFGVEELTIDSLVENIEDQGSINIYIFDSYVIQEMNAELMGFTPIFRASHKDYADASPSFDRIFLAYSALEKKTTLVHEMGHFLGLDHPWEMSDINKDLMGLSEKSDISENHMAYGPSVDGFTSEQLERMQHFAKQFRAYLINRKEFVFQDVKVTNL</sequence>
<dbReference type="InterPro" id="IPR024079">
    <property type="entry name" value="MetalloPept_cat_dom_sf"/>
</dbReference>
<evidence type="ECO:0000313" key="2">
    <source>
        <dbReference type="Proteomes" id="UP001156666"/>
    </source>
</evidence>